<gene>
    <name evidence="1" type="ORF">Afe05nite_85410</name>
</gene>
<accession>A0A919JGC3</accession>
<comment type="caution">
    <text evidence="1">The sequence shown here is derived from an EMBL/GenBank/DDBJ whole genome shotgun (WGS) entry which is preliminary data.</text>
</comment>
<dbReference type="EMBL" id="BOMM01000096">
    <property type="protein sequence ID" value="GIE16701.1"/>
    <property type="molecule type" value="Genomic_DNA"/>
</dbReference>
<dbReference type="AlphaFoldDB" id="A0A919JGC3"/>
<dbReference type="Proteomes" id="UP000598174">
    <property type="component" value="Unassembled WGS sequence"/>
</dbReference>
<dbReference type="RefSeq" id="WP_203823020.1">
    <property type="nucleotide sequence ID" value="NZ_BAAABP010000041.1"/>
</dbReference>
<keyword evidence="2" id="KW-1185">Reference proteome</keyword>
<evidence type="ECO:0000313" key="1">
    <source>
        <dbReference type="EMBL" id="GIE16701.1"/>
    </source>
</evidence>
<protein>
    <submittedName>
        <fullName evidence="1">Uncharacterized protein</fullName>
    </submittedName>
</protein>
<name>A0A919JGC3_9ACTN</name>
<evidence type="ECO:0000313" key="2">
    <source>
        <dbReference type="Proteomes" id="UP000598174"/>
    </source>
</evidence>
<sequence>MNTDFRIRTEWDDDLFTEPVELYYVLDSLEPGEPGARVEPVEPDGIWVDVSVNPAGTLDVKFRVSSDSPTQDVVDIDILDVYQALLEYVGGEANWPARFRIFAAGRASGGDPRSVDYAPTSLTIAVAMLDKRNRATRLGWELSTPPVIRWGAEKVITGDLWTGLPAEGVGLIRVDRLDETRQSGVAINVPGGRVIGPNGSAAAEAVFWPQVDGREIEFKFTAPRGTLGVCNVYLVGDDSWSRVERWTEDAGMIAHVDSGTEKSYRCNHASTQPPHFNDLIFRLTLSVNEIF</sequence>
<organism evidence="1 2">
    <name type="scientific">Paractinoplanes ferrugineus</name>
    <dbReference type="NCBI Taxonomy" id="113564"/>
    <lineage>
        <taxon>Bacteria</taxon>
        <taxon>Bacillati</taxon>
        <taxon>Actinomycetota</taxon>
        <taxon>Actinomycetes</taxon>
        <taxon>Micromonosporales</taxon>
        <taxon>Micromonosporaceae</taxon>
        <taxon>Paractinoplanes</taxon>
    </lineage>
</organism>
<reference evidence="1" key="1">
    <citation type="submission" date="2021-01" db="EMBL/GenBank/DDBJ databases">
        <title>Whole genome shotgun sequence of Actinoplanes ferrugineus NBRC 15555.</title>
        <authorList>
            <person name="Komaki H."/>
            <person name="Tamura T."/>
        </authorList>
    </citation>
    <scope>NUCLEOTIDE SEQUENCE</scope>
    <source>
        <strain evidence="1">NBRC 15555</strain>
    </source>
</reference>
<proteinExistence type="predicted"/>